<dbReference type="RefSeq" id="WP_344238440.1">
    <property type="nucleotide sequence ID" value="NZ_BAAAHH010000004.1"/>
</dbReference>
<proteinExistence type="predicted"/>
<keyword evidence="2" id="KW-1185">Reference proteome</keyword>
<sequence>MDRLRRAAWWDRPAALVTGHARTIMAGTPADIERIAVRHRREEDR</sequence>
<dbReference type="Proteomes" id="UP001500665">
    <property type="component" value="Unassembled WGS sequence"/>
</dbReference>
<dbReference type="EMBL" id="BAAAHH010000004">
    <property type="protein sequence ID" value="GAA0944023.1"/>
    <property type="molecule type" value="Genomic_DNA"/>
</dbReference>
<evidence type="ECO:0000313" key="1">
    <source>
        <dbReference type="EMBL" id="GAA0944023.1"/>
    </source>
</evidence>
<accession>A0ABN1QKI9</accession>
<evidence type="ECO:0000313" key="2">
    <source>
        <dbReference type="Proteomes" id="UP001500665"/>
    </source>
</evidence>
<comment type="caution">
    <text evidence="1">The sequence shown here is derived from an EMBL/GenBank/DDBJ whole genome shotgun (WGS) entry which is preliminary data.</text>
</comment>
<protein>
    <submittedName>
        <fullName evidence="1">Uncharacterized protein</fullName>
    </submittedName>
</protein>
<organism evidence="1 2">
    <name type="scientific">Actinocorallia libanotica</name>
    <dbReference type="NCBI Taxonomy" id="46162"/>
    <lineage>
        <taxon>Bacteria</taxon>
        <taxon>Bacillati</taxon>
        <taxon>Actinomycetota</taxon>
        <taxon>Actinomycetes</taxon>
        <taxon>Streptosporangiales</taxon>
        <taxon>Thermomonosporaceae</taxon>
        <taxon>Actinocorallia</taxon>
    </lineage>
</organism>
<name>A0ABN1QKI9_9ACTN</name>
<gene>
    <name evidence="1" type="ORF">GCM10009550_16490</name>
</gene>
<reference evidence="1 2" key="1">
    <citation type="journal article" date="2019" name="Int. J. Syst. Evol. Microbiol.">
        <title>The Global Catalogue of Microorganisms (GCM) 10K type strain sequencing project: providing services to taxonomists for standard genome sequencing and annotation.</title>
        <authorList>
            <consortium name="The Broad Institute Genomics Platform"/>
            <consortium name="The Broad Institute Genome Sequencing Center for Infectious Disease"/>
            <person name="Wu L."/>
            <person name="Ma J."/>
        </authorList>
    </citation>
    <scope>NUCLEOTIDE SEQUENCE [LARGE SCALE GENOMIC DNA]</scope>
    <source>
        <strain evidence="1 2">JCM 10696</strain>
    </source>
</reference>